<organism evidence="6">
    <name type="scientific">uncultured Alphaproteobacteria bacterium</name>
    <dbReference type="NCBI Taxonomy" id="91750"/>
    <lineage>
        <taxon>Bacteria</taxon>
        <taxon>Pseudomonadati</taxon>
        <taxon>Pseudomonadota</taxon>
        <taxon>Alphaproteobacteria</taxon>
        <taxon>environmental samples</taxon>
    </lineage>
</organism>
<evidence type="ECO:0000256" key="3">
    <source>
        <dbReference type="ARBA" id="ARBA00011233"/>
    </source>
</evidence>
<dbReference type="PANTHER" id="PTHR30246:SF1">
    <property type="entry name" value="2-DEHYDRO-3-DEOXY-6-PHOSPHOGALACTONATE ALDOLASE-RELATED"/>
    <property type="match status" value="1"/>
</dbReference>
<sequence>MPVFERAFATLPLVAVLRGVTPDEVLPIADQLVDAGFTLIEVPLNSPDPFASIAKLVRHRPPHVAVGAGTVLTPENAGRLAAIGAELLITPNTDPEVIRAGVRAGLATMIGCMTPSEALSALRNGAAALKLFPAARLGPAYIKDVRAVLPKDAKVVALGGIGIPEMAEYRAAGYDGFGFGSNLYKAGRSAAEVGAIARDIVAEWKRIEANG</sequence>
<dbReference type="InterPro" id="IPR000887">
    <property type="entry name" value="Aldlse_KDPG_KHG"/>
</dbReference>
<dbReference type="PROSITE" id="PS00160">
    <property type="entry name" value="ALDOLASE_KDPG_KHG_2"/>
    <property type="match status" value="1"/>
</dbReference>
<comment type="similarity">
    <text evidence="2">Belongs to the KHG/KDPG aldolase family.</text>
</comment>
<dbReference type="InterPro" id="IPR031338">
    <property type="entry name" value="KDPG/KHG_AS_2"/>
</dbReference>
<dbReference type="PANTHER" id="PTHR30246">
    <property type="entry name" value="2-KETO-3-DEOXY-6-PHOSPHOGLUCONATE ALDOLASE"/>
    <property type="match status" value="1"/>
</dbReference>
<evidence type="ECO:0000256" key="1">
    <source>
        <dbReference type="ARBA" id="ARBA00004761"/>
    </source>
</evidence>
<gene>
    <name evidence="6" type="primary">dgoA</name>
    <name evidence="6" type="ORF">KL86APRO_20453</name>
</gene>
<dbReference type="EMBL" id="FLUO01000002">
    <property type="protein sequence ID" value="SBW12118.1"/>
    <property type="molecule type" value="Genomic_DNA"/>
</dbReference>
<reference evidence="6" key="1">
    <citation type="submission" date="2016-04" db="EMBL/GenBank/DDBJ databases">
        <authorList>
            <person name="Evans L.H."/>
            <person name="Alamgir A."/>
            <person name="Owens N."/>
            <person name="Weber N.D."/>
            <person name="Virtaneva K."/>
            <person name="Barbian K."/>
            <person name="Babar A."/>
            <person name="Rosenke K."/>
        </authorList>
    </citation>
    <scope>NUCLEOTIDE SEQUENCE</scope>
    <source>
        <strain evidence="6">86</strain>
    </source>
</reference>
<comment type="pathway">
    <text evidence="1">Carbohydrate acid metabolism.</text>
</comment>
<evidence type="ECO:0000313" key="6">
    <source>
        <dbReference type="EMBL" id="SBW12118.1"/>
    </source>
</evidence>
<dbReference type="AlphaFoldDB" id="A0A212KKF2"/>
<evidence type="ECO:0000256" key="5">
    <source>
        <dbReference type="ARBA" id="ARBA00023277"/>
    </source>
</evidence>
<evidence type="ECO:0000256" key="2">
    <source>
        <dbReference type="ARBA" id="ARBA00006906"/>
    </source>
</evidence>
<name>A0A212KKF2_9PROT</name>
<evidence type="ECO:0000256" key="4">
    <source>
        <dbReference type="ARBA" id="ARBA00023239"/>
    </source>
</evidence>
<keyword evidence="5" id="KW-0119">Carbohydrate metabolism</keyword>
<dbReference type="InterPro" id="IPR013785">
    <property type="entry name" value="Aldolase_TIM"/>
</dbReference>
<dbReference type="GO" id="GO:0008674">
    <property type="term" value="F:2-dehydro-3-deoxy-6-phosphogalactonate aldolase activity"/>
    <property type="evidence" value="ECO:0007669"/>
    <property type="project" value="UniProtKB-EC"/>
</dbReference>
<dbReference type="SUPFAM" id="SSF51569">
    <property type="entry name" value="Aldolase"/>
    <property type="match status" value="1"/>
</dbReference>
<dbReference type="Gene3D" id="3.20.20.70">
    <property type="entry name" value="Aldolase class I"/>
    <property type="match status" value="1"/>
</dbReference>
<accession>A0A212KKF2</accession>
<dbReference type="CDD" id="cd00452">
    <property type="entry name" value="KDPG_aldolase"/>
    <property type="match status" value="1"/>
</dbReference>
<dbReference type="EC" id="4.1.2.21" evidence="6"/>
<proteinExistence type="inferred from homology"/>
<dbReference type="Pfam" id="PF01081">
    <property type="entry name" value="Aldolase"/>
    <property type="match status" value="1"/>
</dbReference>
<keyword evidence="4 6" id="KW-0456">Lyase</keyword>
<comment type="subunit">
    <text evidence="3">Homotrimer.</text>
</comment>
<protein>
    <submittedName>
        <fullName evidence="6">2-oxo-3-deoxygalactonate 6-phosphate aldolase</fullName>
        <ecNumber evidence="6">4.1.2.21</ecNumber>
    </submittedName>
</protein>
<dbReference type="NCBIfam" id="NF006600">
    <property type="entry name" value="PRK09140.1"/>
    <property type="match status" value="1"/>
</dbReference>